<dbReference type="Gene3D" id="1.20.1520.10">
    <property type="entry name" value="ADP-ribosylation factor-like 2-binding protein, domain"/>
    <property type="match status" value="1"/>
</dbReference>
<dbReference type="InterPro" id="IPR038888">
    <property type="entry name" value="CFAP36"/>
</dbReference>
<evidence type="ECO:0000313" key="11">
    <source>
        <dbReference type="EMBL" id="CAE0018429.1"/>
    </source>
</evidence>
<evidence type="ECO:0000256" key="8">
    <source>
        <dbReference type="ARBA" id="ARBA00023273"/>
    </source>
</evidence>
<name>A0A7S3E369_9CHLO</name>
<keyword evidence="5" id="KW-0963">Cytoplasm</keyword>
<keyword evidence="8" id="KW-0966">Cell projection</keyword>
<comment type="subcellular location">
    <subcellularLocation>
        <location evidence="1">Cell projection</location>
        <location evidence="1">Cilium</location>
    </subcellularLocation>
    <subcellularLocation>
        <location evidence="2">Cytoplasm</location>
    </subcellularLocation>
</comment>
<feature type="domain" description="BART" evidence="10">
    <location>
        <begin position="4"/>
        <end position="113"/>
    </location>
</feature>
<evidence type="ECO:0000256" key="3">
    <source>
        <dbReference type="ARBA" id="ARBA00007460"/>
    </source>
</evidence>
<evidence type="ECO:0000256" key="1">
    <source>
        <dbReference type="ARBA" id="ARBA00004138"/>
    </source>
</evidence>
<reference evidence="11" key="1">
    <citation type="submission" date="2021-01" db="EMBL/GenBank/DDBJ databases">
        <authorList>
            <person name="Corre E."/>
            <person name="Pelletier E."/>
            <person name="Niang G."/>
            <person name="Scheremetjew M."/>
            <person name="Finn R."/>
            <person name="Kale V."/>
            <person name="Holt S."/>
            <person name="Cochrane G."/>
            <person name="Meng A."/>
            <person name="Brown T."/>
            <person name="Cohen L."/>
        </authorList>
    </citation>
    <scope>NUCLEOTIDE SEQUENCE</scope>
    <source>
        <strain evidence="11">RCC856</strain>
    </source>
</reference>
<keyword evidence="6" id="KW-0175">Coiled coil</keyword>
<dbReference type="Pfam" id="PF11527">
    <property type="entry name" value="ARL2_Bind_BART"/>
    <property type="match status" value="1"/>
</dbReference>
<sequence length="119" mass="13561">MGGVIEDVAEFLFEDAEFGTALETFAKDNCKAFADESEEHKLEYTELYQKYQGLFESKLEAFLSSKGHTSEEFMKACQEAAEKGEEEDENAAFLTFLLALCDYETFVEMMRETAQLEAM</sequence>
<evidence type="ECO:0000256" key="7">
    <source>
        <dbReference type="ARBA" id="ARBA00023069"/>
    </source>
</evidence>
<dbReference type="PANTHER" id="PTHR21532:SF0">
    <property type="entry name" value="CILIA- AND FLAGELLA-ASSOCIATED PROTEIN 36"/>
    <property type="match status" value="1"/>
</dbReference>
<evidence type="ECO:0000256" key="5">
    <source>
        <dbReference type="ARBA" id="ARBA00022490"/>
    </source>
</evidence>
<gene>
    <name evidence="11" type="ORF">CLAU1311_LOCUS4108</name>
</gene>
<evidence type="ECO:0000256" key="4">
    <source>
        <dbReference type="ARBA" id="ARBA00021815"/>
    </source>
</evidence>
<dbReference type="EMBL" id="HBHU01006332">
    <property type="protein sequence ID" value="CAE0018429.1"/>
    <property type="molecule type" value="Transcribed_RNA"/>
</dbReference>
<evidence type="ECO:0000256" key="9">
    <source>
        <dbReference type="ARBA" id="ARBA00031593"/>
    </source>
</evidence>
<organism evidence="11">
    <name type="scientific">Chloropicon laureae</name>
    <dbReference type="NCBI Taxonomy" id="464258"/>
    <lineage>
        <taxon>Eukaryota</taxon>
        <taxon>Viridiplantae</taxon>
        <taxon>Chlorophyta</taxon>
        <taxon>Chloropicophyceae</taxon>
        <taxon>Chloropicales</taxon>
        <taxon>Chloropicaceae</taxon>
        <taxon>Chloropicon</taxon>
    </lineage>
</organism>
<dbReference type="GO" id="GO:0097546">
    <property type="term" value="C:ciliary base"/>
    <property type="evidence" value="ECO:0007669"/>
    <property type="project" value="TreeGrafter"/>
</dbReference>
<proteinExistence type="inferred from homology"/>
<dbReference type="GO" id="GO:0005930">
    <property type="term" value="C:axoneme"/>
    <property type="evidence" value="ECO:0007669"/>
    <property type="project" value="TreeGrafter"/>
</dbReference>
<evidence type="ECO:0000256" key="6">
    <source>
        <dbReference type="ARBA" id="ARBA00023054"/>
    </source>
</evidence>
<dbReference type="InterPro" id="IPR023379">
    <property type="entry name" value="BART_dom"/>
</dbReference>
<accession>A0A7S3E369</accession>
<protein>
    <recommendedName>
        <fullName evidence="4">Cilia- and flagella-associated protein 36</fullName>
    </recommendedName>
    <alternativeName>
        <fullName evidence="9">Coiled-coil domain-containing protein 104</fullName>
    </alternativeName>
</protein>
<dbReference type="InterPro" id="IPR042541">
    <property type="entry name" value="BART_sf"/>
</dbReference>
<dbReference type="PANTHER" id="PTHR21532">
    <property type="entry name" value="PHOSPHODIESTERASE HL"/>
    <property type="match status" value="1"/>
</dbReference>
<keyword evidence="7" id="KW-0969">Cilium</keyword>
<comment type="similarity">
    <text evidence="3">Belongs to the CFAP36 family.</text>
</comment>
<evidence type="ECO:0000256" key="2">
    <source>
        <dbReference type="ARBA" id="ARBA00004496"/>
    </source>
</evidence>
<dbReference type="AlphaFoldDB" id="A0A7S3E369"/>
<evidence type="ECO:0000259" key="10">
    <source>
        <dbReference type="Pfam" id="PF11527"/>
    </source>
</evidence>